<feature type="signal peptide" evidence="1">
    <location>
        <begin position="1"/>
        <end position="21"/>
    </location>
</feature>
<dbReference type="Proteomes" id="UP000034410">
    <property type="component" value="Chromosome"/>
</dbReference>
<dbReference type="RefSeq" id="WP_046860473.1">
    <property type="nucleotide sequence ID" value="NZ_CP011412.1"/>
</dbReference>
<evidence type="ECO:0008006" key="4">
    <source>
        <dbReference type="Google" id="ProtNLM"/>
    </source>
</evidence>
<dbReference type="AlphaFoldDB" id="A0A0F7K3P1"/>
<reference evidence="2 3" key="1">
    <citation type="journal article" date="2015" name="Genome Announc.">
        <title>Complete Genome Sequence of Sedimenticola thiotaurini Strain SIP-G1, a Polyphosphate- and Polyhydroxyalkanoate-Accumulating Sulfur-Oxidizing Gammaproteobacterium Isolated from Salt Marsh Sediments.</title>
        <authorList>
            <person name="Flood B.E."/>
            <person name="Jones D.S."/>
            <person name="Bailey J.V."/>
        </authorList>
    </citation>
    <scope>NUCLEOTIDE SEQUENCE [LARGE SCALE GENOMIC DNA]</scope>
    <source>
        <strain evidence="2 3">SIP-G1</strain>
    </source>
</reference>
<evidence type="ECO:0000313" key="2">
    <source>
        <dbReference type="EMBL" id="AKH21548.1"/>
    </source>
</evidence>
<sequence length="139" mass="15149">MSVRYAMLASVLLFTMTPAAAEDMQISPGLWEVQITSKMPMLPQPTVKSMQHCFTTGQLSPDKIMENSSNCEFSDVQSSGSELNWKMSCTGHGGSMSGTGHFESAGTSMNGTLLMTMQMQGQQITMEHQWSGKRIGDCP</sequence>
<organism evidence="2 3">
    <name type="scientific">Sedimenticola thiotaurini</name>
    <dbReference type="NCBI Taxonomy" id="1543721"/>
    <lineage>
        <taxon>Bacteria</taxon>
        <taxon>Pseudomonadati</taxon>
        <taxon>Pseudomonadota</taxon>
        <taxon>Gammaproteobacteria</taxon>
        <taxon>Chromatiales</taxon>
        <taxon>Sedimenticolaceae</taxon>
        <taxon>Sedimenticola</taxon>
    </lineage>
</organism>
<dbReference type="InterPro" id="IPR022061">
    <property type="entry name" value="DUF3617"/>
</dbReference>
<name>A0A0F7K3P1_9GAMM</name>
<keyword evidence="3" id="KW-1185">Reference proteome</keyword>
<dbReference type="KEGG" id="seds:AAY24_15635"/>
<accession>A0A0F7K3P1</accession>
<protein>
    <recommendedName>
        <fullName evidence="4">DUF3617 family protein</fullName>
    </recommendedName>
</protein>
<dbReference type="OrthoDB" id="7063198at2"/>
<proteinExistence type="predicted"/>
<gene>
    <name evidence="2" type="ORF">AAY24_15635</name>
</gene>
<evidence type="ECO:0000313" key="3">
    <source>
        <dbReference type="Proteomes" id="UP000034410"/>
    </source>
</evidence>
<evidence type="ECO:0000256" key="1">
    <source>
        <dbReference type="SAM" id="SignalP"/>
    </source>
</evidence>
<dbReference type="Pfam" id="PF12276">
    <property type="entry name" value="DUF3617"/>
    <property type="match status" value="1"/>
</dbReference>
<dbReference type="EMBL" id="CP011412">
    <property type="protein sequence ID" value="AKH21548.1"/>
    <property type="molecule type" value="Genomic_DNA"/>
</dbReference>
<keyword evidence="1" id="KW-0732">Signal</keyword>
<feature type="chain" id="PRO_5002517430" description="DUF3617 family protein" evidence="1">
    <location>
        <begin position="22"/>
        <end position="139"/>
    </location>
</feature>